<protein>
    <submittedName>
        <fullName evidence="2">Stage IV sporulation protein</fullName>
    </submittedName>
</protein>
<dbReference type="EMBL" id="CP000557">
    <property type="protein sequence ID" value="ABO67776.1"/>
    <property type="molecule type" value="Genomic_DNA"/>
</dbReference>
<evidence type="ECO:0000313" key="2">
    <source>
        <dbReference type="EMBL" id="ABO67776.1"/>
    </source>
</evidence>
<proteinExistence type="predicted"/>
<keyword evidence="1" id="KW-0812">Transmembrane</keyword>
<gene>
    <name evidence="2" type="ordered locus">GTNG_2431</name>
</gene>
<evidence type="ECO:0000313" key="3">
    <source>
        <dbReference type="Proteomes" id="UP000001578"/>
    </source>
</evidence>
<feature type="transmembrane region" description="Helical" evidence="1">
    <location>
        <begin position="91"/>
        <end position="111"/>
    </location>
</feature>
<dbReference type="HOGENOM" id="CLU_050521_1_0_9"/>
<dbReference type="PIRSF" id="PIRSF029895">
    <property type="entry name" value="SpoIV"/>
    <property type="match status" value="1"/>
</dbReference>
<evidence type="ECO:0000256" key="1">
    <source>
        <dbReference type="SAM" id="Phobius"/>
    </source>
</evidence>
<dbReference type="AlphaFoldDB" id="A4IR22"/>
<dbReference type="Proteomes" id="UP000001578">
    <property type="component" value="Chromosome"/>
</dbReference>
<name>A4IR22_GEOTN</name>
<keyword evidence="1" id="KW-0472">Membrane</keyword>
<dbReference type="eggNOG" id="COG0561">
    <property type="taxonomic scope" value="Bacteria"/>
</dbReference>
<accession>A4IR22</accession>
<dbReference type="KEGG" id="gtn:GTNG_2431"/>
<organism evidence="2 3">
    <name type="scientific">Geobacillus thermodenitrificans (strain NG80-2)</name>
    <dbReference type="NCBI Taxonomy" id="420246"/>
    <lineage>
        <taxon>Bacteria</taxon>
        <taxon>Bacillati</taxon>
        <taxon>Bacillota</taxon>
        <taxon>Bacilli</taxon>
        <taxon>Bacillales</taxon>
        <taxon>Anoxybacillaceae</taxon>
        <taxon>Geobacillus</taxon>
    </lineage>
</organism>
<sequence>MMKNEWVDTFTGSVRVKAEGKGTERLINACVRNGITVWNVKKHSRDTATFFIKLSDVKRLRHIARQSECKLSFVGRTGLPFFWRRAWRNSGFWLGLFVFIAIMFLLSNIVWNIDIEGAAPETEHQIVRELKRMGVERGAFQFLLDDPETLQKKLTERIHDITWVGVQWEGTSLHFRVVEKEIPKPKQPASPRHLVAKKEAVVADLFVEEGQPLVSVNDYVQKGQLLVSGIIGVEGRTKFVPSTGKVFGETWYKSTVVLPLETTFHVLTGKSIERHYIGIGRFSLPVWGWKKPTFTHTVIEREKRPFRFWKWDLPFYYERVIVREAEAVKRSYTWEEAFAEAKKIARRELQAKLPEEATIRGEKVLHQSKESGKVRVELHYTVIENIAVPQPIVQGD</sequence>
<reference evidence="2 3" key="1">
    <citation type="journal article" date="2007" name="Proc. Natl. Acad. Sci. U.S.A.">
        <title>Genome and proteome of long-chain alkane degrading Geobacillus thermodenitrificans NG80-2 isolated from a deep-subsurface oil reservoir.</title>
        <authorList>
            <person name="Feng L."/>
            <person name="Wang W."/>
            <person name="Cheng J."/>
            <person name="Ren Y."/>
            <person name="Zhao G."/>
            <person name="Gao C."/>
            <person name="Tang Y."/>
            <person name="Liu X."/>
            <person name="Han W."/>
            <person name="Peng X."/>
            <person name="Liu R."/>
            <person name="Wang L."/>
        </authorList>
    </citation>
    <scope>NUCLEOTIDE SEQUENCE [LARGE SCALE GENOMIC DNA]</scope>
    <source>
        <strain evidence="2 3">NG80-2</strain>
    </source>
</reference>
<dbReference type="NCBIfam" id="TIGR02876">
    <property type="entry name" value="spore_yqfD"/>
    <property type="match status" value="1"/>
</dbReference>
<keyword evidence="1" id="KW-1133">Transmembrane helix</keyword>
<dbReference type="Pfam" id="PF06898">
    <property type="entry name" value="YqfD"/>
    <property type="match status" value="1"/>
</dbReference>
<dbReference type="InterPro" id="IPR010690">
    <property type="entry name" value="YqfD"/>
</dbReference>